<keyword evidence="2 6" id="KW-0378">Hydrolase</keyword>
<comment type="similarity">
    <text evidence="1 2">Belongs to the glycosyl hydrolase 31 family.</text>
</comment>
<dbReference type="RefSeq" id="XP_020129520.1">
    <property type="nucleotide sequence ID" value="XM_020274438.1"/>
</dbReference>
<dbReference type="STRING" id="236234.A0A1J9RZQ9"/>
<dbReference type="Gene3D" id="2.60.40.1760">
    <property type="entry name" value="glycosyl hydrolase (family 31)"/>
    <property type="match status" value="1"/>
</dbReference>
<keyword evidence="2" id="KW-0326">Glycosidase</keyword>
<evidence type="ECO:0000256" key="3">
    <source>
        <dbReference type="SAM" id="SignalP"/>
    </source>
</evidence>
<dbReference type="SUPFAM" id="SSF74650">
    <property type="entry name" value="Galactose mutarotase-like"/>
    <property type="match status" value="1"/>
</dbReference>
<dbReference type="GeneID" id="31014699"/>
<dbReference type="OrthoDB" id="10070917at2759"/>
<dbReference type="GO" id="GO:0005975">
    <property type="term" value="P:carbohydrate metabolic process"/>
    <property type="evidence" value="ECO:0007669"/>
    <property type="project" value="InterPro"/>
</dbReference>
<evidence type="ECO:0000256" key="2">
    <source>
        <dbReference type="RuleBase" id="RU361185"/>
    </source>
</evidence>
<comment type="caution">
    <text evidence="6">The sequence shown here is derived from an EMBL/GenBank/DDBJ whole genome shotgun (WGS) entry which is preliminary data.</text>
</comment>
<proteinExistence type="inferred from homology"/>
<dbReference type="Gene3D" id="2.60.40.1180">
    <property type="entry name" value="Golgi alpha-mannosidase II"/>
    <property type="match status" value="1"/>
</dbReference>
<feature type="signal peptide" evidence="3">
    <location>
        <begin position="1"/>
        <end position="20"/>
    </location>
</feature>
<evidence type="ECO:0000313" key="6">
    <source>
        <dbReference type="EMBL" id="OJD33260.1"/>
    </source>
</evidence>
<dbReference type="PANTHER" id="PTHR43863">
    <property type="entry name" value="HYDROLASE, PUTATIVE (AFU_ORTHOLOGUE AFUA_1G03140)-RELATED"/>
    <property type="match status" value="1"/>
</dbReference>
<dbReference type="InterPro" id="IPR017853">
    <property type="entry name" value="GH"/>
</dbReference>
<dbReference type="InterPro" id="IPR051816">
    <property type="entry name" value="Glycosyl_Hydrolase_31"/>
</dbReference>
<accession>A0A1J9RZQ9</accession>
<dbReference type="PANTHER" id="PTHR43863:SF2">
    <property type="entry name" value="MALTASE-GLUCOAMYLASE"/>
    <property type="match status" value="1"/>
</dbReference>
<evidence type="ECO:0000259" key="5">
    <source>
        <dbReference type="Pfam" id="PF21365"/>
    </source>
</evidence>
<name>A0A1J9RZQ9_9PEZI</name>
<keyword evidence="7" id="KW-1185">Reference proteome</keyword>
<evidence type="ECO:0000313" key="7">
    <source>
        <dbReference type="Proteomes" id="UP000183809"/>
    </source>
</evidence>
<dbReference type="InterPro" id="IPR013780">
    <property type="entry name" value="Glyco_hydro_b"/>
</dbReference>
<dbReference type="EMBL" id="MNUE01000032">
    <property type="protein sequence ID" value="OJD33260.1"/>
    <property type="molecule type" value="Genomic_DNA"/>
</dbReference>
<feature type="chain" id="PRO_5012611251" evidence="3">
    <location>
        <begin position="21"/>
        <end position="747"/>
    </location>
</feature>
<evidence type="ECO:0000256" key="1">
    <source>
        <dbReference type="ARBA" id="ARBA00007806"/>
    </source>
</evidence>
<dbReference type="Gene3D" id="3.20.20.80">
    <property type="entry name" value="Glycosidases"/>
    <property type="match status" value="1"/>
</dbReference>
<dbReference type="CDD" id="cd14752">
    <property type="entry name" value="GH31_N"/>
    <property type="match status" value="1"/>
</dbReference>
<dbReference type="AlphaFoldDB" id="A0A1J9RZQ9"/>
<protein>
    <submittedName>
        <fullName evidence="6">Glycoside hydrolase family 31 protein</fullName>
    </submittedName>
</protein>
<feature type="domain" description="Glycosyl hydrolase family 31 C-terminal" evidence="5">
    <location>
        <begin position="634"/>
        <end position="733"/>
    </location>
</feature>
<dbReference type="Proteomes" id="UP000183809">
    <property type="component" value="Unassembled WGS sequence"/>
</dbReference>
<gene>
    <name evidence="6" type="ORF">BKCO1_3200048</name>
</gene>
<evidence type="ECO:0000259" key="4">
    <source>
        <dbReference type="Pfam" id="PF01055"/>
    </source>
</evidence>
<dbReference type="GO" id="GO:0030246">
    <property type="term" value="F:carbohydrate binding"/>
    <property type="evidence" value="ECO:0007669"/>
    <property type="project" value="InterPro"/>
</dbReference>
<dbReference type="InterPro" id="IPR048395">
    <property type="entry name" value="Glyco_hydro_31_C"/>
</dbReference>
<dbReference type="Pfam" id="PF21365">
    <property type="entry name" value="Glyco_hydro_31_3rd"/>
    <property type="match status" value="1"/>
</dbReference>
<reference evidence="6 7" key="1">
    <citation type="submission" date="2016-10" db="EMBL/GenBank/DDBJ databases">
        <title>Proteomics and genomics reveal pathogen-plant mechanisms compatible with a hemibiotrophic lifestyle of Diplodia corticola.</title>
        <authorList>
            <person name="Fernandes I."/>
            <person name="De Jonge R."/>
            <person name="Van De Peer Y."/>
            <person name="Devreese B."/>
            <person name="Alves A."/>
            <person name="Esteves A.C."/>
        </authorList>
    </citation>
    <scope>NUCLEOTIDE SEQUENCE [LARGE SCALE GENOMIC DNA]</scope>
    <source>
        <strain evidence="6 7">CBS 112549</strain>
    </source>
</reference>
<keyword evidence="3" id="KW-0732">Signal</keyword>
<dbReference type="SUPFAM" id="SSF51445">
    <property type="entry name" value="(Trans)glycosidases"/>
    <property type="match status" value="1"/>
</dbReference>
<dbReference type="SUPFAM" id="SSF51011">
    <property type="entry name" value="Glycosyl hydrolase domain"/>
    <property type="match status" value="1"/>
</dbReference>
<organism evidence="6 7">
    <name type="scientific">Diplodia corticola</name>
    <dbReference type="NCBI Taxonomy" id="236234"/>
    <lineage>
        <taxon>Eukaryota</taxon>
        <taxon>Fungi</taxon>
        <taxon>Dikarya</taxon>
        <taxon>Ascomycota</taxon>
        <taxon>Pezizomycotina</taxon>
        <taxon>Dothideomycetes</taxon>
        <taxon>Dothideomycetes incertae sedis</taxon>
        <taxon>Botryosphaeriales</taxon>
        <taxon>Botryosphaeriaceae</taxon>
        <taxon>Diplodia</taxon>
    </lineage>
</organism>
<sequence length="747" mass="83814">MWSPLTPLLSSLALAVTTSAQNVSSEYLAPNSTGFLMRHGWENVLVQPFGYDGFRVRAWPFRPPNGNEISFLYDPPLEGPENNQARGFSHDFTVNGNQSAIIRNGNIIVKTYGLEGAHYRLAFYRIEPDGSETLLTNEFNPVKALNPRYYSWTSTGYEFSAAFSFSTTPDEQIFGTGTQQDFMLNKKGSVIDLINFNSYIPTPLFMSSRGYGFVWNSPAQGRMEFGARRNKFTADSTTLVDYAIVSAPEGDYDALQRKLTALTGRAPAPPDFSLGYLHSKLRYENQTEVEQLAQNFHDRGIPVSMIVVDYESWAQNGDWGLDPALWPDVAGMAAVVKNLTGAEMMASLWPAVEDDSDNYAEMMQDGLLAATMSGPGTTDSWNGSYIRNYDATNPRAREFLWKTLKRNYYDKGIKNFWIDQADGGALGEAWENNGQTSYIQSIPFPLPQVLYHAGTQASVGKLYPWAHQQAIEEGTRNATGKEMGAPCDHVSLSRSGYIGSQRFCSMIWSGDTEASWEVLGNQIPNALSAASTGWSWYTTDAGGFQADPAIDWSNNVDRPQYRELYVRWLQWAAFLPFMRNHGARDCDTQHAFTCPNEPWAYGDENTPIIVAYINLRYRLRPYLRAVFDAFSRSGRQIMRPLFVDFGRSDPSVAAWTRENRNVTTQQYMFGPRLLVAPVVLPNVTEWPVYLPKTPGEGDGGEEVKPWTYWWTNETFAGGQTVNVSAPLEHIPLFHLGSREDIFAGNVF</sequence>
<dbReference type="GO" id="GO:0004553">
    <property type="term" value="F:hydrolase activity, hydrolyzing O-glycosyl compounds"/>
    <property type="evidence" value="ECO:0007669"/>
    <property type="project" value="InterPro"/>
</dbReference>
<dbReference type="InterPro" id="IPR011013">
    <property type="entry name" value="Gal_mutarotase_sf_dom"/>
</dbReference>
<dbReference type="Pfam" id="PF01055">
    <property type="entry name" value="Glyco_hydro_31_2nd"/>
    <property type="match status" value="1"/>
</dbReference>
<dbReference type="InterPro" id="IPR000322">
    <property type="entry name" value="Glyco_hydro_31_TIM"/>
</dbReference>
<feature type="domain" description="Glycoside hydrolase family 31 TIM barrel" evidence="4">
    <location>
        <begin position="267"/>
        <end position="623"/>
    </location>
</feature>